<proteinExistence type="predicted"/>
<comment type="caution">
    <text evidence="1">The sequence shown here is derived from an EMBL/GenBank/DDBJ whole genome shotgun (WGS) entry which is preliminary data.</text>
</comment>
<reference evidence="1" key="1">
    <citation type="submission" date="2023-03" db="EMBL/GenBank/DDBJ databases">
        <authorList>
            <person name="Steffen K."/>
            <person name="Cardenas P."/>
        </authorList>
    </citation>
    <scope>NUCLEOTIDE SEQUENCE</scope>
</reference>
<organism evidence="1 2">
    <name type="scientific">Geodia barretti</name>
    <name type="common">Barrett's horny sponge</name>
    <dbReference type="NCBI Taxonomy" id="519541"/>
    <lineage>
        <taxon>Eukaryota</taxon>
        <taxon>Metazoa</taxon>
        <taxon>Porifera</taxon>
        <taxon>Demospongiae</taxon>
        <taxon>Heteroscleromorpha</taxon>
        <taxon>Tetractinellida</taxon>
        <taxon>Astrophorina</taxon>
        <taxon>Geodiidae</taxon>
        <taxon>Geodia</taxon>
    </lineage>
</organism>
<protein>
    <submittedName>
        <fullName evidence="1">Uncharacterized protein</fullName>
    </submittedName>
</protein>
<evidence type="ECO:0000313" key="1">
    <source>
        <dbReference type="EMBL" id="CAI8047911.1"/>
    </source>
</evidence>
<dbReference type="Proteomes" id="UP001174909">
    <property type="component" value="Unassembled WGS sequence"/>
</dbReference>
<accession>A0AA35THZ7</accession>
<sequence>MIMTPKPHPRSSTMMFVRDHDIIRCMLQDGNYDLSVEVYAALQMTISQDGFHTPSSTDDDGMDAHDCEILQSILNDGNYEMSADDVATLETVISTLTLPTPVTDLCQFSSEENTSCDESQILSVTNESDSAILQSILDDRNYEIADEDRAALHGVIKILITGGSVFDVTNKATRITHMNNDYKALRCGMDEVVDKDSAPVQTVTLASANVEGKRWYQHF</sequence>
<gene>
    <name evidence="1" type="ORF">GBAR_LOCUS26488</name>
</gene>
<keyword evidence="2" id="KW-1185">Reference proteome</keyword>
<evidence type="ECO:0000313" key="2">
    <source>
        <dbReference type="Proteomes" id="UP001174909"/>
    </source>
</evidence>
<dbReference type="EMBL" id="CASHTH010003685">
    <property type="protein sequence ID" value="CAI8047911.1"/>
    <property type="molecule type" value="Genomic_DNA"/>
</dbReference>
<dbReference type="AlphaFoldDB" id="A0AA35THZ7"/>
<name>A0AA35THZ7_GEOBA</name>